<evidence type="ECO:0000313" key="5">
    <source>
        <dbReference type="Proteomes" id="UP000553459"/>
    </source>
</evidence>
<reference evidence="4 5" key="1">
    <citation type="submission" date="2019-11" db="EMBL/GenBank/DDBJ databases">
        <title>Characterization of Elizabethkingia argenteiflava sp. nov., isolated from inner surface of Soybean Pods.</title>
        <authorList>
            <person name="Mo S."/>
        </authorList>
    </citation>
    <scope>NUCLEOTIDE SEQUENCE [LARGE SCALE GENOMIC DNA]</scope>
    <source>
        <strain evidence="4 5">YB22</strain>
    </source>
</reference>
<dbReference type="GO" id="GO:0043022">
    <property type="term" value="F:ribosome binding"/>
    <property type="evidence" value="ECO:0007669"/>
    <property type="project" value="TreeGrafter"/>
</dbReference>
<dbReference type="RefSeq" id="WP_166520187.1">
    <property type="nucleotide sequence ID" value="NZ_JAAABJ010000637.1"/>
</dbReference>
<keyword evidence="4" id="KW-0378">Hydrolase</keyword>
<evidence type="ECO:0000313" key="4">
    <source>
        <dbReference type="EMBL" id="NAW51933.1"/>
    </source>
</evidence>
<proteinExistence type="inferred from homology"/>
<feature type="region of interest" description="Disordered" evidence="2">
    <location>
        <begin position="99"/>
        <end position="130"/>
    </location>
</feature>
<sequence>MIDFSSEIRYKTARSSGAGGQHINKVETMVTAGWVLEASRYFSEDEKAIIASKLKSKINTEGILQASVQEFRSQHENKVKAARKLLEWVEKALVVPKKRFKTKPTKTSKEKRLNQKKQHAEKKQNRRFRI</sequence>
<evidence type="ECO:0000256" key="1">
    <source>
        <dbReference type="ARBA" id="ARBA00010835"/>
    </source>
</evidence>
<feature type="compositionally biased region" description="Basic residues" evidence="2">
    <location>
        <begin position="114"/>
        <end position="130"/>
    </location>
</feature>
<evidence type="ECO:0000259" key="3">
    <source>
        <dbReference type="Pfam" id="PF00472"/>
    </source>
</evidence>
<dbReference type="Gene3D" id="3.30.160.20">
    <property type="match status" value="1"/>
</dbReference>
<name>A0A845PXH7_9FLAO</name>
<organism evidence="4 5">
    <name type="scientific">Elizabethkingia argenteiflava</name>
    <dbReference type="NCBI Taxonomy" id="2681556"/>
    <lineage>
        <taxon>Bacteria</taxon>
        <taxon>Pseudomonadati</taxon>
        <taxon>Bacteroidota</taxon>
        <taxon>Flavobacteriia</taxon>
        <taxon>Flavobacteriales</taxon>
        <taxon>Weeksellaceae</taxon>
        <taxon>Elizabethkingia</taxon>
    </lineage>
</organism>
<dbReference type="InterPro" id="IPR000352">
    <property type="entry name" value="Pep_chain_release_fac_I"/>
</dbReference>
<dbReference type="Proteomes" id="UP000553459">
    <property type="component" value="Unassembled WGS sequence"/>
</dbReference>
<protein>
    <submittedName>
        <fullName evidence="4">Aminoacyl-tRNA hydrolase</fullName>
        <ecNumber evidence="4">3.1.1.29</ecNumber>
    </submittedName>
</protein>
<dbReference type="PANTHER" id="PTHR47814">
    <property type="entry name" value="PEPTIDYL-TRNA HYDROLASE ARFB"/>
    <property type="match status" value="1"/>
</dbReference>
<dbReference type="GO" id="GO:0003747">
    <property type="term" value="F:translation release factor activity"/>
    <property type="evidence" value="ECO:0007669"/>
    <property type="project" value="InterPro"/>
</dbReference>
<dbReference type="Pfam" id="PF00472">
    <property type="entry name" value="RF-1"/>
    <property type="match status" value="1"/>
</dbReference>
<dbReference type="EC" id="3.1.1.29" evidence="4"/>
<comment type="caution">
    <text evidence="4">The sequence shown here is derived from an EMBL/GenBank/DDBJ whole genome shotgun (WGS) entry which is preliminary data.</text>
</comment>
<keyword evidence="5" id="KW-1185">Reference proteome</keyword>
<evidence type="ECO:0000256" key="2">
    <source>
        <dbReference type="SAM" id="MobiDB-lite"/>
    </source>
</evidence>
<accession>A0A845PXH7</accession>
<dbReference type="AlphaFoldDB" id="A0A845PXH7"/>
<dbReference type="GO" id="GO:0072344">
    <property type="term" value="P:rescue of stalled ribosome"/>
    <property type="evidence" value="ECO:0007669"/>
    <property type="project" value="TreeGrafter"/>
</dbReference>
<gene>
    <name evidence="4" type="ORF">GNY06_11345</name>
</gene>
<dbReference type="GO" id="GO:0004045">
    <property type="term" value="F:peptidyl-tRNA hydrolase activity"/>
    <property type="evidence" value="ECO:0007669"/>
    <property type="project" value="UniProtKB-EC"/>
</dbReference>
<comment type="similarity">
    <text evidence="1">Belongs to the prokaryotic/mitochondrial release factor family.</text>
</comment>
<feature type="domain" description="Prokaryotic-type class I peptide chain release factors" evidence="3">
    <location>
        <begin position="6"/>
        <end position="126"/>
    </location>
</feature>
<dbReference type="SUPFAM" id="SSF75620">
    <property type="entry name" value="Release factor"/>
    <property type="match status" value="1"/>
</dbReference>
<dbReference type="NCBIfam" id="NF006718">
    <property type="entry name" value="PRK09256.1"/>
    <property type="match status" value="1"/>
</dbReference>
<dbReference type="InterPro" id="IPR045853">
    <property type="entry name" value="Pep_chain_release_fac_I_sf"/>
</dbReference>
<dbReference type="EMBL" id="JAAABJ010000637">
    <property type="protein sequence ID" value="NAW51933.1"/>
    <property type="molecule type" value="Genomic_DNA"/>
</dbReference>
<dbReference type="PANTHER" id="PTHR47814:SF1">
    <property type="entry name" value="PEPTIDYL-TRNA HYDROLASE ARFB"/>
    <property type="match status" value="1"/>
</dbReference>